<protein>
    <submittedName>
        <fullName evidence="2">Uncharacterized protein</fullName>
    </submittedName>
</protein>
<evidence type="ECO:0000313" key="2">
    <source>
        <dbReference type="EMBL" id="MEM5290658.1"/>
    </source>
</evidence>
<keyword evidence="3" id="KW-1185">Reference proteome</keyword>
<accession>A0ABU9QMH8</accession>
<evidence type="ECO:0000256" key="1">
    <source>
        <dbReference type="SAM" id="Phobius"/>
    </source>
</evidence>
<comment type="caution">
    <text evidence="2">The sequence shown here is derived from an EMBL/GenBank/DDBJ whole genome shotgun (WGS) entry which is preliminary data.</text>
</comment>
<feature type="transmembrane region" description="Helical" evidence="1">
    <location>
        <begin position="38"/>
        <end position="58"/>
    </location>
</feature>
<dbReference type="Proteomes" id="UP001494588">
    <property type="component" value="Unassembled WGS sequence"/>
</dbReference>
<reference evidence="2 3" key="1">
    <citation type="submission" date="2024-01" db="EMBL/GenBank/DDBJ databases">
        <title>The diversity of rhizobia nodulating Mimosa spp. in eleven states of Brazil covering several biomes is determined by host plant, location, and edaphic factors.</title>
        <authorList>
            <person name="Rouws L."/>
            <person name="Barauna A."/>
            <person name="Beukes C."/>
            <person name="De Faria S.M."/>
            <person name="Gross E."/>
            <person name="Dos Reis Junior F.B."/>
            <person name="Simon M."/>
            <person name="Maluk M."/>
            <person name="Odee D.W."/>
            <person name="Kenicer G."/>
            <person name="Young J.P.W."/>
            <person name="Reis V.M."/>
            <person name="Zilli J."/>
            <person name="James E.K."/>
        </authorList>
    </citation>
    <scope>NUCLEOTIDE SEQUENCE [LARGE SCALE GENOMIC DNA]</scope>
    <source>
        <strain evidence="2 3">JPY77</strain>
    </source>
</reference>
<proteinExistence type="predicted"/>
<feature type="transmembrane region" description="Helical" evidence="1">
    <location>
        <begin position="102"/>
        <end position="123"/>
    </location>
</feature>
<keyword evidence="1" id="KW-0472">Membrane</keyword>
<keyword evidence="1" id="KW-0812">Transmembrane</keyword>
<sequence length="127" mass="13782">MGIKTSGLVALGPCSSRIPISQFPSAIMKTKCKIFSSLLYGVAAFVITAPTAYLKFWYASDTVAANSPYIYFIKVVDNLDLLTSTSTPSEDARRILEAYNCFAAAVMIGIATAGVIFLIRLLMLRNE</sequence>
<gene>
    <name evidence="2" type="ORF">V4C55_33565</name>
</gene>
<dbReference type="EMBL" id="JAZHGC010000039">
    <property type="protein sequence ID" value="MEM5290658.1"/>
    <property type="molecule type" value="Genomic_DNA"/>
</dbReference>
<organism evidence="2 3">
    <name type="scientific">Paraburkholderia sabiae</name>
    <dbReference type="NCBI Taxonomy" id="273251"/>
    <lineage>
        <taxon>Bacteria</taxon>
        <taxon>Pseudomonadati</taxon>
        <taxon>Pseudomonadota</taxon>
        <taxon>Betaproteobacteria</taxon>
        <taxon>Burkholderiales</taxon>
        <taxon>Burkholderiaceae</taxon>
        <taxon>Paraburkholderia</taxon>
    </lineage>
</organism>
<dbReference type="RefSeq" id="WP_233471651.1">
    <property type="nucleotide sequence ID" value="NZ_CAJHCS010000001.1"/>
</dbReference>
<evidence type="ECO:0000313" key="3">
    <source>
        <dbReference type="Proteomes" id="UP001494588"/>
    </source>
</evidence>
<name>A0ABU9QMH8_9BURK</name>
<keyword evidence="1" id="KW-1133">Transmembrane helix</keyword>